<dbReference type="EMBL" id="JACJVQ010000019">
    <property type="protein sequence ID" value="MBB6636753.1"/>
    <property type="molecule type" value="Genomic_DNA"/>
</dbReference>
<dbReference type="GO" id="GO:0016020">
    <property type="term" value="C:membrane"/>
    <property type="evidence" value="ECO:0007669"/>
    <property type="project" value="TreeGrafter"/>
</dbReference>
<evidence type="ECO:0000313" key="3">
    <source>
        <dbReference type="Proteomes" id="UP000535838"/>
    </source>
</evidence>
<name>A0A841SWW9_9BACL</name>
<accession>A0A841SWW9</accession>
<protein>
    <submittedName>
        <fullName evidence="2">Polysaccharide deacetylase family protein</fullName>
    </submittedName>
</protein>
<dbReference type="InterPro" id="IPR050248">
    <property type="entry name" value="Polysacc_deacetylase_ArnD"/>
</dbReference>
<dbReference type="RefSeq" id="WP_185121958.1">
    <property type="nucleotide sequence ID" value="NZ_JACJVQ010000019.1"/>
</dbReference>
<feature type="domain" description="NodB homology" evidence="1">
    <location>
        <begin position="146"/>
        <end position="322"/>
    </location>
</feature>
<dbReference type="InterPro" id="IPR011330">
    <property type="entry name" value="Glyco_hydro/deAcase_b/a-brl"/>
</dbReference>
<dbReference type="Pfam" id="PF01522">
    <property type="entry name" value="Polysacc_deac_1"/>
    <property type="match status" value="1"/>
</dbReference>
<reference evidence="2 3" key="1">
    <citation type="submission" date="2020-08" db="EMBL/GenBank/DDBJ databases">
        <title>Cohnella phylogeny.</title>
        <authorList>
            <person name="Dunlap C."/>
        </authorList>
    </citation>
    <scope>NUCLEOTIDE SEQUENCE [LARGE SCALE GENOMIC DNA]</scope>
    <source>
        <strain evidence="2 3">DSM 25241</strain>
    </source>
</reference>
<dbReference type="GO" id="GO:0016810">
    <property type="term" value="F:hydrolase activity, acting on carbon-nitrogen (but not peptide) bonds"/>
    <property type="evidence" value="ECO:0007669"/>
    <property type="project" value="InterPro"/>
</dbReference>
<dbReference type="GO" id="GO:0005975">
    <property type="term" value="P:carbohydrate metabolic process"/>
    <property type="evidence" value="ECO:0007669"/>
    <property type="project" value="InterPro"/>
</dbReference>
<dbReference type="Gene3D" id="3.20.20.370">
    <property type="entry name" value="Glycoside hydrolase/deacetylase"/>
    <property type="match status" value="1"/>
</dbReference>
<dbReference type="AlphaFoldDB" id="A0A841SWW9"/>
<gene>
    <name evidence="2" type="ORF">H7B67_21720</name>
</gene>
<sequence>MRVTSPVVLAAMLLCLVAILAAGRFGPLSEYVQQVKNGTPATIAFGNENSEETGQTELKEWIKTEAKKRYEAPVNATQDRVWKAIPGYNGREVDIDATFERAKAMGFRSGARGDSSFPWVYKELKPAVGLKDLQPSPIYRGNSLKPMVGLMINVAWGEEYLPSILRTLEEEKAKATFFFDGSWLAKHADIAQDILRRGHEASNHAYSHPNMSTLSAARQRQEIVKTENLLKTKLGVDNRWFAPPSGDYNQLTVDVARELGLQTVLWTLDTVDWRKPSASSVIDKVSARTGAGTLILMHPTETTRDALKGMIRVIRSKGLTPGTVSDTLSEGRMKEEKKAP</sequence>
<comment type="caution">
    <text evidence="2">The sequence shown here is derived from an EMBL/GenBank/DDBJ whole genome shotgun (WGS) entry which is preliminary data.</text>
</comment>
<dbReference type="Proteomes" id="UP000535838">
    <property type="component" value="Unassembled WGS sequence"/>
</dbReference>
<dbReference type="PANTHER" id="PTHR10587">
    <property type="entry name" value="GLYCOSYL TRANSFERASE-RELATED"/>
    <property type="match status" value="1"/>
</dbReference>
<organism evidence="2 3">
    <name type="scientific">Cohnella thailandensis</name>
    <dbReference type="NCBI Taxonomy" id="557557"/>
    <lineage>
        <taxon>Bacteria</taxon>
        <taxon>Bacillati</taxon>
        <taxon>Bacillota</taxon>
        <taxon>Bacilli</taxon>
        <taxon>Bacillales</taxon>
        <taxon>Paenibacillaceae</taxon>
        <taxon>Cohnella</taxon>
    </lineage>
</organism>
<evidence type="ECO:0000313" key="2">
    <source>
        <dbReference type="EMBL" id="MBB6636753.1"/>
    </source>
</evidence>
<evidence type="ECO:0000259" key="1">
    <source>
        <dbReference type="PROSITE" id="PS51677"/>
    </source>
</evidence>
<dbReference type="SUPFAM" id="SSF88713">
    <property type="entry name" value="Glycoside hydrolase/deacetylase"/>
    <property type="match status" value="1"/>
</dbReference>
<proteinExistence type="predicted"/>
<keyword evidence="3" id="KW-1185">Reference proteome</keyword>
<dbReference type="PROSITE" id="PS51677">
    <property type="entry name" value="NODB"/>
    <property type="match status" value="1"/>
</dbReference>
<dbReference type="CDD" id="cd10950">
    <property type="entry name" value="CE4_BsYlxY_like"/>
    <property type="match status" value="1"/>
</dbReference>
<dbReference type="PANTHER" id="PTHR10587:SF80">
    <property type="entry name" value="CHITOOLIGOSACCHARIDE DEACETYLASE"/>
    <property type="match status" value="1"/>
</dbReference>
<dbReference type="InterPro" id="IPR002509">
    <property type="entry name" value="NODB_dom"/>
</dbReference>